<dbReference type="AlphaFoldDB" id="A0A2T0TX91"/>
<evidence type="ECO:0000313" key="5">
    <source>
        <dbReference type="Proteomes" id="UP000238034"/>
    </source>
</evidence>
<comment type="caution">
    <text evidence="4">The sequence shown here is derived from an EMBL/GenBank/DDBJ whole genome shotgun (WGS) entry which is preliminary data.</text>
</comment>
<accession>A0A2T0TX91</accession>
<protein>
    <submittedName>
        <fullName evidence="4">FecR family protein</fullName>
    </submittedName>
</protein>
<name>A0A2T0TX91_9SPHI</name>
<sequence length="358" mass="40711">MNVENYDIEDFACDHSFQEYCREENESSVAFWTEWIERNPEKAQLILEARQLVWFLSAGQGNRQEQLDHLKQGLRQRDLLEAGLGSVRNVHQSRKPRKTYLTAIAACFAAAVIGYLFYTKDPLSIFYAGSRPLEYSSTALSRKTVVLSDGSVITLNKNSSITLSPQFSKTKRELTLSGEGFFEVSHDTEHPFFVRTDEVTVKVLGTTFNISAYPQAKNETETVLFEGKVEVTLNAEPSKRYILKPNDKFITRPARTAAAIPDISLTATLPVEGSVNSAPKETAWLRNRLELDNERLEDIADRLEKWYGIEIAFEDSLPKSYRYSGTFESETVVRALEALQLSYPFKIKHDNEKIIISK</sequence>
<dbReference type="InterPro" id="IPR032508">
    <property type="entry name" value="FecR_C"/>
</dbReference>
<dbReference type="Pfam" id="PF04773">
    <property type="entry name" value="FecR"/>
    <property type="match status" value="1"/>
</dbReference>
<proteinExistence type="predicted"/>
<dbReference type="Pfam" id="PF16344">
    <property type="entry name" value="FecR_C"/>
    <property type="match status" value="1"/>
</dbReference>
<evidence type="ECO:0000259" key="2">
    <source>
        <dbReference type="Pfam" id="PF04773"/>
    </source>
</evidence>
<keyword evidence="1" id="KW-0812">Transmembrane</keyword>
<feature type="transmembrane region" description="Helical" evidence="1">
    <location>
        <begin position="100"/>
        <end position="118"/>
    </location>
</feature>
<dbReference type="RefSeq" id="WP_106294275.1">
    <property type="nucleotide sequence ID" value="NZ_PVTH01000009.1"/>
</dbReference>
<reference evidence="4 5" key="1">
    <citation type="submission" date="2018-03" db="EMBL/GenBank/DDBJ databases">
        <title>Genomic Encyclopedia of Type Strains, Phase III (KMG-III): the genomes of soil and plant-associated and newly described type strains.</title>
        <authorList>
            <person name="Whitman W."/>
        </authorList>
    </citation>
    <scope>NUCLEOTIDE SEQUENCE [LARGE SCALE GENOMIC DNA]</scope>
    <source>
        <strain evidence="4 5">CGMCC 1.9313</strain>
    </source>
</reference>
<dbReference type="GO" id="GO:0016989">
    <property type="term" value="F:sigma factor antagonist activity"/>
    <property type="evidence" value="ECO:0007669"/>
    <property type="project" value="TreeGrafter"/>
</dbReference>
<dbReference type="PIRSF" id="PIRSF018266">
    <property type="entry name" value="FecR"/>
    <property type="match status" value="1"/>
</dbReference>
<keyword evidence="5" id="KW-1185">Reference proteome</keyword>
<dbReference type="Gene3D" id="2.60.120.1440">
    <property type="match status" value="1"/>
</dbReference>
<gene>
    <name evidence="4" type="ORF">B0I27_1098</name>
</gene>
<organism evidence="4 5">
    <name type="scientific">Arcticibacter pallidicorallinus</name>
    <dbReference type="NCBI Taxonomy" id="1259464"/>
    <lineage>
        <taxon>Bacteria</taxon>
        <taxon>Pseudomonadati</taxon>
        <taxon>Bacteroidota</taxon>
        <taxon>Sphingobacteriia</taxon>
        <taxon>Sphingobacteriales</taxon>
        <taxon>Sphingobacteriaceae</taxon>
        <taxon>Arcticibacter</taxon>
    </lineage>
</organism>
<dbReference type="InterPro" id="IPR006860">
    <property type="entry name" value="FecR"/>
</dbReference>
<evidence type="ECO:0000256" key="1">
    <source>
        <dbReference type="SAM" id="Phobius"/>
    </source>
</evidence>
<dbReference type="PANTHER" id="PTHR30273">
    <property type="entry name" value="PERIPLASMIC SIGNAL SENSOR AND SIGMA FACTOR ACTIVATOR FECR-RELATED"/>
    <property type="match status" value="1"/>
</dbReference>
<evidence type="ECO:0000313" key="4">
    <source>
        <dbReference type="EMBL" id="PRY50287.1"/>
    </source>
</evidence>
<dbReference type="EMBL" id="PVTH01000009">
    <property type="protein sequence ID" value="PRY50287.1"/>
    <property type="molecule type" value="Genomic_DNA"/>
</dbReference>
<feature type="domain" description="FecR protein" evidence="2">
    <location>
        <begin position="136"/>
        <end position="230"/>
    </location>
</feature>
<dbReference type="Proteomes" id="UP000238034">
    <property type="component" value="Unassembled WGS sequence"/>
</dbReference>
<keyword evidence="1" id="KW-0472">Membrane</keyword>
<dbReference type="InterPro" id="IPR012373">
    <property type="entry name" value="Ferrdict_sens_TM"/>
</dbReference>
<dbReference type="PANTHER" id="PTHR30273:SF2">
    <property type="entry name" value="PROTEIN FECR"/>
    <property type="match status" value="1"/>
</dbReference>
<dbReference type="Gene3D" id="3.55.50.30">
    <property type="match status" value="1"/>
</dbReference>
<dbReference type="OrthoDB" id="1523735at2"/>
<keyword evidence="1" id="KW-1133">Transmembrane helix</keyword>
<feature type="domain" description="Protein FecR C-terminal" evidence="3">
    <location>
        <begin position="289"/>
        <end position="356"/>
    </location>
</feature>
<evidence type="ECO:0000259" key="3">
    <source>
        <dbReference type="Pfam" id="PF16344"/>
    </source>
</evidence>